<keyword evidence="6 7" id="KW-0472">Membrane</keyword>
<dbReference type="Pfam" id="PF00005">
    <property type="entry name" value="ABC_tran"/>
    <property type="match status" value="1"/>
</dbReference>
<reference evidence="10 11" key="1">
    <citation type="journal article" date="2019" name="Int. J. Syst. Evol. Microbiol.">
        <title>The Global Catalogue of Microorganisms (GCM) 10K type strain sequencing project: providing services to taxonomists for standard genome sequencing and annotation.</title>
        <authorList>
            <consortium name="The Broad Institute Genomics Platform"/>
            <consortium name="The Broad Institute Genome Sequencing Center for Infectious Disease"/>
            <person name="Wu L."/>
            <person name="Ma J."/>
        </authorList>
    </citation>
    <scope>NUCLEOTIDE SEQUENCE [LARGE SCALE GENOMIC DNA]</scope>
    <source>
        <strain evidence="10 11">JCM 3272</strain>
    </source>
</reference>
<dbReference type="InterPro" id="IPR027417">
    <property type="entry name" value="P-loop_NTPase"/>
</dbReference>
<dbReference type="PROSITE" id="PS50893">
    <property type="entry name" value="ABC_TRANSPORTER_2"/>
    <property type="match status" value="1"/>
</dbReference>
<keyword evidence="11" id="KW-1185">Reference proteome</keyword>
<feature type="transmembrane region" description="Helical" evidence="7">
    <location>
        <begin position="281"/>
        <end position="301"/>
    </location>
</feature>
<dbReference type="SMART" id="SM00382">
    <property type="entry name" value="AAA"/>
    <property type="match status" value="1"/>
</dbReference>
<dbReference type="EMBL" id="BAAARV010000138">
    <property type="protein sequence ID" value="GAA2394375.1"/>
    <property type="molecule type" value="Genomic_DNA"/>
</dbReference>
<dbReference type="Gene3D" id="1.20.1560.10">
    <property type="entry name" value="ABC transporter type 1, transmembrane domain"/>
    <property type="match status" value="1"/>
</dbReference>
<dbReference type="RefSeq" id="WP_344620614.1">
    <property type="nucleotide sequence ID" value="NZ_BAAARV010000138.1"/>
</dbReference>
<protein>
    <submittedName>
        <fullName evidence="10">ABC transporter ATP-binding protein</fullName>
    </submittedName>
</protein>
<dbReference type="Gene3D" id="3.40.50.300">
    <property type="entry name" value="P-loop containing nucleotide triphosphate hydrolases"/>
    <property type="match status" value="1"/>
</dbReference>
<evidence type="ECO:0000256" key="7">
    <source>
        <dbReference type="SAM" id="Phobius"/>
    </source>
</evidence>
<keyword evidence="4 10" id="KW-0067">ATP-binding</keyword>
<dbReference type="PANTHER" id="PTHR24221:SF654">
    <property type="entry name" value="ATP-BINDING CASSETTE SUB-FAMILY B MEMBER 6"/>
    <property type="match status" value="1"/>
</dbReference>
<gene>
    <name evidence="10" type="ORF">GCM10010170_108280</name>
</gene>
<keyword evidence="3" id="KW-0547">Nucleotide-binding</keyword>
<dbReference type="InterPro" id="IPR017871">
    <property type="entry name" value="ABC_transporter-like_CS"/>
</dbReference>
<evidence type="ECO:0000256" key="6">
    <source>
        <dbReference type="ARBA" id="ARBA00023136"/>
    </source>
</evidence>
<evidence type="ECO:0000313" key="11">
    <source>
        <dbReference type="Proteomes" id="UP001501444"/>
    </source>
</evidence>
<evidence type="ECO:0000259" key="8">
    <source>
        <dbReference type="PROSITE" id="PS50893"/>
    </source>
</evidence>
<dbReference type="InterPro" id="IPR039421">
    <property type="entry name" value="Type_1_exporter"/>
</dbReference>
<dbReference type="SUPFAM" id="SSF52540">
    <property type="entry name" value="P-loop containing nucleoside triphosphate hydrolases"/>
    <property type="match status" value="1"/>
</dbReference>
<evidence type="ECO:0000313" key="10">
    <source>
        <dbReference type="EMBL" id="GAA2394375.1"/>
    </source>
</evidence>
<dbReference type="Pfam" id="PF00664">
    <property type="entry name" value="ABC_membrane"/>
    <property type="match status" value="1"/>
</dbReference>
<feature type="transmembrane region" description="Helical" evidence="7">
    <location>
        <begin position="142"/>
        <end position="161"/>
    </location>
</feature>
<dbReference type="InterPro" id="IPR003593">
    <property type="entry name" value="AAA+_ATPase"/>
</dbReference>
<accession>A0ABN3I419</accession>
<dbReference type="SUPFAM" id="SSF90123">
    <property type="entry name" value="ABC transporter transmembrane region"/>
    <property type="match status" value="1"/>
</dbReference>
<name>A0ABN3I419_9ACTN</name>
<feature type="domain" description="ABC transporter" evidence="8">
    <location>
        <begin position="343"/>
        <end position="584"/>
    </location>
</feature>
<feature type="transmembrane region" description="Helical" evidence="7">
    <location>
        <begin position="244"/>
        <end position="269"/>
    </location>
</feature>
<sequence length="590" mass="61725">MPERPSALAAQFAGARAHPSPAALATVTGLLNGATMVLGAVAIGWATDHLVVPSLTGRPTSAAVWWTSALLIMGVSAVRWGTIFVRGLATGRVQYRAQAETRRAVAHRYLELGPAWHRRHPPGRLLAHAVSDVDALWSPMQFAYFAAGMVFMLLLALAELFLRDPALGLAGLGLVGLVLALNAVYQRLLAPRAHEAQAARGAVAGVAHESVEGGPVVRSLGLTAAEDARFAPAVERLRAANLRIAAVSAVFDPLLELLPTVAVLAVLAVGAPRTRPGGLTVGDLVGVVYLLITISIPLNVISRFLSMLPMSAAGLARVQAVLRHPGPARPGRRRLAAGRPLRVELRGAGVTRDGHRLLDGADLVLEPGTVTAVVGPVGAGKTTLLDLAAGQDHPADGAVLFDGVDARELAVDAVARDVAVVAQTSFLFADSVRANLVLSGHPRRPGPYTETELWHALRVAAADEVVRGLPDGLDTVVGERGATLSGGQRQRICLARAVLRGPRLLVLDDALSALDPRVERQILAGLAELTASGDGPTVLLATSRPAAVALADRVVLLDAGRIVAVGGHAELLELEEYRRIVTAYEHSSVH</sequence>
<dbReference type="PROSITE" id="PS00211">
    <property type="entry name" value="ABC_TRANSPORTER_1"/>
    <property type="match status" value="1"/>
</dbReference>
<dbReference type="InterPro" id="IPR011527">
    <property type="entry name" value="ABC1_TM_dom"/>
</dbReference>
<proteinExistence type="predicted"/>
<keyword evidence="5 7" id="KW-1133">Transmembrane helix</keyword>
<comment type="caution">
    <text evidence="10">The sequence shown here is derived from an EMBL/GenBank/DDBJ whole genome shotgun (WGS) entry which is preliminary data.</text>
</comment>
<dbReference type="InterPro" id="IPR003439">
    <property type="entry name" value="ABC_transporter-like_ATP-bd"/>
</dbReference>
<dbReference type="PROSITE" id="PS50929">
    <property type="entry name" value="ABC_TM1F"/>
    <property type="match status" value="1"/>
</dbReference>
<evidence type="ECO:0000256" key="3">
    <source>
        <dbReference type="ARBA" id="ARBA00022741"/>
    </source>
</evidence>
<feature type="transmembrane region" description="Helical" evidence="7">
    <location>
        <begin position="21"/>
        <end position="43"/>
    </location>
</feature>
<evidence type="ECO:0000259" key="9">
    <source>
        <dbReference type="PROSITE" id="PS50929"/>
    </source>
</evidence>
<dbReference type="GO" id="GO:0005524">
    <property type="term" value="F:ATP binding"/>
    <property type="evidence" value="ECO:0007669"/>
    <property type="project" value="UniProtKB-KW"/>
</dbReference>
<evidence type="ECO:0000256" key="2">
    <source>
        <dbReference type="ARBA" id="ARBA00022692"/>
    </source>
</evidence>
<comment type="subcellular location">
    <subcellularLocation>
        <location evidence="1">Cell membrane</location>
        <topology evidence="1">Multi-pass membrane protein</topology>
    </subcellularLocation>
</comment>
<feature type="transmembrane region" description="Helical" evidence="7">
    <location>
        <begin position="167"/>
        <end position="185"/>
    </location>
</feature>
<evidence type="ECO:0000256" key="4">
    <source>
        <dbReference type="ARBA" id="ARBA00022840"/>
    </source>
</evidence>
<keyword evidence="2 7" id="KW-0812">Transmembrane</keyword>
<organism evidence="10 11">
    <name type="scientific">Dactylosporangium salmoneum</name>
    <dbReference type="NCBI Taxonomy" id="53361"/>
    <lineage>
        <taxon>Bacteria</taxon>
        <taxon>Bacillati</taxon>
        <taxon>Actinomycetota</taxon>
        <taxon>Actinomycetes</taxon>
        <taxon>Micromonosporales</taxon>
        <taxon>Micromonosporaceae</taxon>
        <taxon>Dactylosporangium</taxon>
    </lineage>
</organism>
<feature type="transmembrane region" description="Helical" evidence="7">
    <location>
        <begin position="63"/>
        <end position="85"/>
    </location>
</feature>
<dbReference type="InterPro" id="IPR036640">
    <property type="entry name" value="ABC1_TM_sf"/>
</dbReference>
<feature type="domain" description="ABC transmembrane type-1" evidence="9">
    <location>
        <begin position="23"/>
        <end position="310"/>
    </location>
</feature>
<dbReference type="Proteomes" id="UP001501444">
    <property type="component" value="Unassembled WGS sequence"/>
</dbReference>
<evidence type="ECO:0000256" key="5">
    <source>
        <dbReference type="ARBA" id="ARBA00022989"/>
    </source>
</evidence>
<evidence type="ECO:0000256" key="1">
    <source>
        <dbReference type="ARBA" id="ARBA00004651"/>
    </source>
</evidence>
<dbReference type="PANTHER" id="PTHR24221">
    <property type="entry name" value="ATP-BINDING CASSETTE SUB-FAMILY B"/>
    <property type="match status" value="1"/>
</dbReference>